<proteinExistence type="predicted"/>
<keyword evidence="3" id="KW-1185">Reference proteome</keyword>
<reference evidence="2" key="1">
    <citation type="submission" date="2022-10" db="EMBL/GenBank/DDBJ databases">
        <title>Tapping the CABI collections for fungal endophytes: first genome assemblies for Collariella, Neodidymelliopsis, Ascochyta clinopodiicola, Didymella pomorum, Didymosphaeria variabile, Neocosmospora piperis and Neocucurbitaria cava.</title>
        <authorList>
            <person name="Hill R."/>
        </authorList>
    </citation>
    <scope>NUCLEOTIDE SEQUENCE</scope>
    <source>
        <strain evidence="2">IMI 356815</strain>
    </source>
</reference>
<accession>A0A9W8XV87</accession>
<evidence type="ECO:0000256" key="1">
    <source>
        <dbReference type="SAM" id="MobiDB-lite"/>
    </source>
</evidence>
<dbReference type="GeneID" id="80906206"/>
<comment type="caution">
    <text evidence="2">The sequence shown here is derived from an EMBL/GenBank/DDBJ whole genome shotgun (WGS) entry which is preliminary data.</text>
</comment>
<dbReference type="AlphaFoldDB" id="A0A9W8XV87"/>
<dbReference type="OrthoDB" id="3791965at2759"/>
<dbReference type="RefSeq" id="XP_056074956.1">
    <property type="nucleotide sequence ID" value="XM_056211483.1"/>
</dbReference>
<dbReference type="EMBL" id="JAPEUX010000002">
    <property type="protein sequence ID" value="KAJ4358097.1"/>
    <property type="molecule type" value="Genomic_DNA"/>
</dbReference>
<dbReference type="Proteomes" id="UP001140513">
    <property type="component" value="Unassembled WGS sequence"/>
</dbReference>
<evidence type="ECO:0000313" key="2">
    <source>
        <dbReference type="EMBL" id="KAJ4358097.1"/>
    </source>
</evidence>
<feature type="compositionally biased region" description="Polar residues" evidence="1">
    <location>
        <begin position="249"/>
        <end position="260"/>
    </location>
</feature>
<feature type="region of interest" description="Disordered" evidence="1">
    <location>
        <begin position="239"/>
        <end position="302"/>
    </location>
</feature>
<sequence>MCGAHSDGETIESASTDLGPQQRAFLENEPLTNATAQDACTEGLLTDSFVADVDLDSAARKLRCNADPDAVSSAIGILLDELDDRDRKIAFFENLFGYSAEHIMTYQEHLIRYEDIRFYGERRLRGKALQQAMLQQTGHEPSLQELGGRFTVEVVHEEHYDFAVALPVNAKARVDRGLSTLKNVPGMRTEGAKAADGSADAAAEDIATDPRAKVLADKKALERGKFDKTLSQDSATQHATIDGMLSDPQPASAQTTSKYEASTEADAARPETKGRKRKLTIVVGDDEDDDRDDGRAKISKAG</sequence>
<organism evidence="2 3">
    <name type="scientific">Didymosphaeria variabile</name>
    <dbReference type="NCBI Taxonomy" id="1932322"/>
    <lineage>
        <taxon>Eukaryota</taxon>
        <taxon>Fungi</taxon>
        <taxon>Dikarya</taxon>
        <taxon>Ascomycota</taxon>
        <taxon>Pezizomycotina</taxon>
        <taxon>Dothideomycetes</taxon>
        <taxon>Pleosporomycetidae</taxon>
        <taxon>Pleosporales</taxon>
        <taxon>Massarineae</taxon>
        <taxon>Didymosphaeriaceae</taxon>
        <taxon>Didymosphaeria</taxon>
    </lineage>
</organism>
<protein>
    <submittedName>
        <fullName evidence="2">Uncharacterized protein</fullName>
    </submittedName>
</protein>
<name>A0A9W8XV87_9PLEO</name>
<evidence type="ECO:0000313" key="3">
    <source>
        <dbReference type="Proteomes" id="UP001140513"/>
    </source>
</evidence>
<gene>
    <name evidence="2" type="ORF">N0V89_002676</name>
</gene>